<sequence>MDVVTGSKRRKLQAAGIDQDEGRDLISLLPDGVLGDIIITLLPPEEGARTQALSRRWRPLWRSSPLNLNAVVVNNDEEEELVRLASGILSSHQGRTRRFSLHWYEEDDISWSRRLLAVTVDGWLRLPALDNLHEFELFYHAFGRGISNAGDLLLPLSTRVASHPPSADTASARATACFGSPRRTPALSASLASSNSLSSASESPRAPSLECYPDALSWRACSFVVMLAIVVSG</sequence>
<dbReference type="PANTHER" id="PTHR32141:SF179">
    <property type="entry name" value="F-BOX DOMAIN-CONTAINING PROTEIN"/>
    <property type="match status" value="1"/>
</dbReference>
<dbReference type="EMBL" id="PQIB02000018">
    <property type="protein sequence ID" value="RLM55253.1"/>
    <property type="molecule type" value="Genomic_DNA"/>
</dbReference>
<protein>
    <recommendedName>
        <fullName evidence="3">F-box domain-containing protein</fullName>
    </recommendedName>
</protein>
<dbReference type="PANTHER" id="PTHR32141">
    <property type="match status" value="1"/>
</dbReference>
<comment type="caution">
    <text evidence="1">The sequence shown here is derived from an EMBL/GenBank/DDBJ whole genome shotgun (WGS) entry which is preliminary data.</text>
</comment>
<dbReference type="InterPro" id="IPR055302">
    <property type="entry name" value="F-box_dom-containing"/>
</dbReference>
<dbReference type="Proteomes" id="UP000275267">
    <property type="component" value="Unassembled WGS sequence"/>
</dbReference>
<name>A0A3L6PCI1_PANMI</name>
<dbReference type="AlphaFoldDB" id="A0A3L6PCI1"/>
<proteinExistence type="predicted"/>
<gene>
    <name evidence="1" type="ORF">C2845_PM10G07390</name>
</gene>
<accession>A0A3L6PCI1</accession>
<evidence type="ECO:0000313" key="1">
    <source>
        <dbReference type="EMBL" id="RLM55253.1"/>
    </source>
</evidence>
<reference evidence="2" key="1">
    <citation type="journal article" date="2019" name="Nat. Commun.">
        <title>The genome of broomcorn millet.</title>
        <authorList>
            <person name="Zou C."/>
            <person name="Miki D."/>
            <person name="Li D."/>
            <person name="Tang Q."/>
            <person name="Xiao L."/>
            <person name="Rajput S."/>
            <person name="Deng P."/>
            <person name="Jia W."/>
            <person name="Huang R."/>
            <person name="Zhang M."/>
            <person name="Sun Y."/>
            <person name="Hu J."/>
            <person name="Fu X."/>
            <person name="Schnable P.S."/>
            <person name="Li F."/>
            <person name="Zhang H."/>
            <person name="Feng B."/>
            <person name="Zhu X."/>
            <person name="Liu R."/>
            <person name="Schnable J.C."/>
            <person name="Zhu J.-K."/>
            <person name="Zhang H."/>
        </authorList>
    </citation>
    <scope>NUCLEOTIDE SEQUENCE [LARGE SCALE GENOMIC DNA]</scope>
</reference>
<dbReference type="SUPFAM" id="SSF81383">
    <property type="entry name" value="F-box domain"/>
    <property type="match status" value="1"/>
</dbReference>
<organism evidence="1 2">
    <name type="scientific">Panicum miliaceum</name>
    <name type="common">Proso millet</name>
    <name type="synonym">Broomcorn millet</name>
    <dbReference type="NCBI Taxonomy" id="4540"/>
    <lineage>
        <taxon>Eukaryota</taxon>
        <taxon>Viridiplantae</taxon>
        <taxon>Streptophyta</taxon>
        <taxon>Embryophyta</taxon>
        <taxon>Tracheophyta</taxon>
        <taxon>Spermatophyta</taxon>
        <taxon>Magnoliopsida</taxon>
        <taxon>Liliopsida</taxon>
        <taxon>Poales</taxon>
        <taxon>Poaceae</taxon>
        <taxon>PACMAD clade</taxon>
        <taxon>Panicoideae</taxon>
        <taxon>Panicodae</taxon>
        <taxon>Paniceae</taxon>
        <taxon>Panicinae</taxon>
        <taxon>Panicum</taxon>
        <taxon>Panicum sect. Panicum</taxon>
    </lineage>
</organism>
<evidence type="ECO:0008006" key="3">
    <source>
        <dbReference type="Google" id="ProtNLM"/>
    </source>
</evidence>
<keyword evidence="2" id="KW-1185">Reference proteome</keyword>
<dbReference type="InterPro" id="IPR036047">
    <property type="entry name" value="F-box-like_dom_sf"/>
</dbReference>
<evidence type="ECO:0000313" key="2">
    <source>
        <dbReference type="Proteomes" id="UP000275267"/>
    </source>
</evidence>